<organism evidence="1 2">
    <name type="scientific">Protopolystoma xenopodis</name>
    <dbReference type="NCBI Taxonomy" id="117903"/>
    <lineage>
        <taxon>Eukaryota</taxon>
        <taxon>Metazoa</taxon>
        <taxon>Spiralia</taxon>
        <taxon>Lophotrochozoa</taxon>
        <taxon>Platyhelminthes</taxon>
        <taxon>Monogenea</taxon>
        <taxon>Polyopisthocotylea</taxon>
        <taxon>Polystomatidea</taxon>
        <taxon>Polystomatidae</taxon>
        <taxon>Protopolystoma</taxon>
    </lineage>
</organism>
<protein>
    <submittedName>
        <fullName evidence="1">Uncharacterized protein</fullName>
    </submittedName>
</protein>
<keyword evidence="2" id="KW-1185">Reference proteome</keyword>
<evidence type="ECO:0000313" key="1">
    <source>
        <dbReference type="EMBL" id="VEL15392.1"/>
    </source>
</evidence>
<dbReference type="Proteomes" id="UP000784294">
    <property type="component" value="Unassembled WGS sequence"/>
</dbReference>
<evidence type="ECO:0000313" key="2">
    <source>
        <dbReference type="Proteomes" id="UP000784294"/>
    </source>
</evidence>
<gene>
    <name evidence="1" type="ORF">PXEA_LOCUS8832</name>
</gene>
<name>A0A448WMI2_9PLAT</name>
<accession>A0A448WMI2</accession>
<comment type="caution">
    <text evidence="1">The sequence shown here is derived from an EMBL/GenBank/DDBJ whole genome shotgun (WGS) entry which is preliminary data.</text>
</comment>
<dbReference type="AlphaFoldDB" id="A0A448WMI2"/>
<sequence>MYTRLTEGTYRGVDLWVVISGRSQWAHSTFCQAGHTFGHVLASSLFCTSSFRGPGLMQSFHSP</sequence>
<reference evidence="1" key="1">
    <citation type="submission" date="2018-11" db="EMBL/GenBank/DDBJ databases">
        <authorList>
            <consortium name="Pathogen Informatics"/>
        </authorList>
    </citation>
    <scope>NUCLEOTIDE SEQUENCE</scope>
</reference>
<dbReference type="EMBL" id="CAAALY010024481">
    <property type="protein sequence ID" value="VEL15392.1"/>
    <property type="molecule type" value="Genomic_DNA"/>
</dbReference>
<proteinExistence type="predicted"/>